<feature type="signal peptide" evidence="1">
    <location>
        <begin position="1"/>
        <end position="25"/>
    </location>
</feature>
<dbReference type="AlphaFoldDB" id="A0A848LMY9"/>
<feature type="chain" id="PRO_5033035253" evidence="1">
    <location>
        <begin position="26"/>
        <end position="146"/>
    </location>
</feature>
<evidence type="ECO:0000313" key="2">
    <source>
        <dbReference type="EMBL" id="NMO19049.1"/>
    </source>
</evidence>
<dbReference type="Proteomes" id="UP000518300">
    <property type="component" value="Unassembled WGS sequence"/>
</dbReference>
<protein>
    <submittedName>
        <fullName evidence="2">Uncharacterized protein</fullName>
    </submittedName>
</protein>
<dbReference type="EMBL" id="JABBJJ010000166">
    <property type="protein sequence ID" value="NMO19049.1"/>
    <property type="molecule type" value="Genomic_DNA"/>
</dbReference>
<keyword evidence="1" id="KW-0732">Signal</keyword>
<sequence>MSTLTPVLRSVLVAAVLLGTATARAEDVIHGIVAVTHEGECTSALGYVVEVGEADKVAKAAEQKARAQYPALKRLNHKDNDKKGKSLGRHVVVVSAGVGKPGCTGRAMGVGFGKDEAAALKDAKSHLGKSFPLHAGDVKVEHSQGY</sequence>
<reference evidence="2 3" key="1">
    <citation type="submission" date="2020-04" db="EMBL/GenBank/DDBJ databases">
        <title>Draft genome of Pyxidicoccus fallax type strain.</title>
        <authorList>
            <person name="Whitworth D.E."/>
        </authorList>
    </citation>
    <scope>NUCLEOTIDE SEQUENCE [LARGE SCALE GENOMIC DNA]</scope>
    <source>
        <strain evidence="2 3">DSM 14698</strain>
    </source>
</reference>
<dbReference type="RefSeq" id="WP_169348307.1">
    <property type="nucleotide sequence ID" value="NZ_JABBJJ010000166.1"/>
</dbReference>
<keyword evidence="3" id="KW-1185">Reference proteome</keyword>
<name>A0A848LMY9_9BACT</name>
<gene>
    <name evidence="2" type="ORF">HG543_29910</name>
</gene>
<organism evidence="2 3">
    <name type="scientific">Pyxidicoccus fallax</name>
    <dbReference type="NCBI Taxonomy" id="394095"/>
    <lineage>
        <taxon>Bacteria</taxon>
        <taxon>Pseudomonadati</taxon>
        <taxon>Myxococcota</taxon>
        <taxon>Myxococcia</taxon>
        <taxon>Myxococcales</taxon>
        <taxon>Cystobacterineae</taxon>
        <taxon>Myxococcaceae</taxon>
        <taxon>Pyxidicoccus</taxon>
    </lineage>
</organism>
<evidence type="ECO:0000256" key="1">
    <source>
        <dbReference type="SAM" id="SignalP"/>
    </source>
</evidence>
<evidence type="ECO:0000313" key="3">
    <source>
        <dbReference type="Proteomes" id="UP000518300"/>
    </source>
</evidence>
<proteinExistence type="predicted"/>
<comment type="caution">
    <text evidence="2">The sequence shown here is derived from an EMBL/GenBank/DDBJ whole genome shotgun (WGS) entry which is preliminary data.</text>
</comment>
<accession>A0A848LMY9</accession>